<sequence length="197" mass="23215">MIGTLSGGILVTTLFSIVQVMLDKKRYDEIDKYNKLKVKKIIDQRDDKSYYENLISNCTHKLHIMGVSCNRFIADFADPESRDHVLIDILKRNTELNVKFLVANYEHAPTDIQNNFHEIKRKMEELKKQYPEQFDYKYYNHNPSHSYFRIDSDVLVGPHFEKISSKNSPAIHLDINSSYVSKYISYFDDEWELAKHG</sequence>
<name>A0A5J6L9U8_9GAMM</name>
<accession>A0A5J6L9U8</accession>
<organism evidence="1 2">
    <name type="scientific">Nitrincola iocasae</name>
    <dbReference type="NCBI Taxonomy" id="2614693"/>
    <lineage>
        <taxon>Bacteria</taxon>
        <taxon>Pseudomonadati</taxon>
        <taxon>Pseudomonadota</taxon>
        <taxon>Gammaproteobacteria</taxon>
        <taxon>Oceanospirillales</taxon>
        <taxon>Oceanospirillaceae</taxon>
        <taxon>Nitrincola</taxon>
    </lineage>
</organism>
<dbReference type="Proteomes" id="UP000325606">
    <property type="component" value="Chromosome"/>
</dbReference>
<gene>
    <name evidence="1" type="ORF">F5I99_01515</name>
</gene>
<evidence type="ECO:0000313" key="2">
    <source>
        <dbReference type="Proteomes" id="UP000325606"/>
    </source>
</evidence>
<keyword evidence="2" id="KW-1185">Reference proteome</keyword>
<dbReference type="KEGG" id="nik:F5I99_01515"/>
<dbReference type="EMBL" id="CP044222">
    <property type="protein sequence ID" value="QEW05275.1"/>
    <property type="molecule type" value="Genomic_DNA"/>
</dbReference>
<proteinExistence type="predicted"/>
<evidence type="ECO:0000313" key="1">
    <source>
        <dbReference type="EMBL" id="QEW05275.1"/>
    </source>
</evidence>
<reference evidence="1 2" key="1">
    <citation type="submission" date="2019-09" db="EMBL/GenBank/DDBJ databases">
        <title>Nitrincola iocasae sp. nov., a bacterium isolated from the sediment collected at a cold seep field in South China Sea.</title>
        <authorList>
            <person name="Zhang H."/>
            <person name="Wang H."/>
            <person name="Li C."/>
        </authorList>
    </citation>
    <scope>NUCLEOTIDE SEQUENCE [LARGE SCALE GENOMIC DNA]</scope>
    <source>
        <strain evidence="1 2">KXZD1103</strain>
    </source>
</reference>
<dbReference type="AlphaFoldDB" id="A0A5J6L9U8"/>
<dbReference type="RefSeq" id="WP_151053322.1">
    <property type="nucleotide sequence ID" value="NZ_CP044222.1"/>
</dbReference>
<protein>
    <submittedName>
        <fullName evidence="1">Uncharacterized protein</fullName>
    </submittedName>
</protein>